<accession>A0ACB7TV57</accession>
<evidence type="ECO:0000313" key="1">
    <source>
        <dbReference type="EMBL" id="KAH7651914.1"/>
    </source>
</evidence>
<keyword evidence="1" id="KW-0560">Oxidoreductase</keyword>
<sequence length="524" mass="60530">MTLMMMMMMLLLWVVVVPLLSFWAWRTLDWVWLTPRRIERELRRQGLRGNHYRILYGDAKDDVRLFKDVRSRPLPLHCHDIGPRVLPRFQKAIKDHGKTSFTWLGPFPRVTLMNPELVKEVLSNKFGHFMRPRTTPLAKFLVQGLLSHEGEKWAKHRRIINPAFHLEKLKLMYPAFSASCGELIRRWDKMIPDEGCLKLDVFPEIQNVTQDVISRTAFGSSYEEGRRIFELLTEQIQLIVPVIQNVYIPGYRFLPTPMNRKRSQVDREMKRILRDMIEKRERAMRKGESSNKNDLLGILLESNMKEGEEEHGKSKNGGMTTEDVIEECKLFYLAGQETTAVLLTWTMILLGMYPNWQAKAREEVLHVFGKNTPDMDGLSSLKIVTMILYEVLRLYPPVPLLSRRTYKTMELGGISFPPGVLLMLPILLIHSDPDFWGEDAKEFKPERFAEGISKASKVAGAFFPFGGGPRVCIGQNFTLIEAKIALSMILQHFSFELSPSYIHAPYTVLTVQPQHGAQLKLHKL</sequence>
<organism evidence="1 2">
    <name type="scientific">Dioscorea alata</name>
    <name type="common">Purple yam</name>
    <dbReference type="NCBI Taxonomy" id="55571"/>
    <lineage>
        <taxon>Eukaryota</taxon>
        <taxon>Viridiplantae</taxon>
        <taxon>Streptophyta</taxon>
        <taxon>Embryophyta</taxon>
        <taxon>Tracheophyta</taxon>
        <taxon>Spermatophyta</taxon>
        <taxon>Magnoliopsida</taxon>
        <taxon>Liliopsida</taxon>
        <taxon>Dioscoreales</taxon>
        <taxon>Dioscoreaceae</taxon>
        <taxon>Dioscorea</taxon>
    </lineage>
</organism>
<proteinExistence type="predicted"/>
<keyword evidence="2" id="KW-1185">Reference proteome</keyword>
<reference evidence="2" key="1">
    <citation type="journal article" date="2022" name="Nat. Commun.">
        <title>Chromosome evolution and the genetic basis of agronomically important traits in greater yam.</title>
        <authorList>
            <person name="Bredeson J.V."/>
            <person name="Lyons J.B."/>
            <person name="Oniyinde I.O."/>
            <person name="Okereke N.R."/>
            <person name="Kolade O."/>
            <person name="Nnabue I."/>
            <person name="Nwadili C.O."/>
            <person name="Hribova E."/>
            <person name="Parker M."/>
            <person name="Nwogha J."/>
            <person name="Shu S."/>
            <person name="Carlson J."/>
            <person name="Kariba R."/>
            <person name="Muthemba S."/>
            <person name="Knop K."/>
            <person name="Barton G.J."/>
            <person name="Sherwood A.V."/>
            <person name="Lopez-Montes A."/>
            <person name="Asiedu R."/>
            <person name="Jamnadass R."/>
            <person name="Muchugi A."/>
            <person name="Goodstein D."/>
            <person name="Egesi C.N."/>
            <person name="Featherston J."/>
            <person name="Asfaw A."/>
            <person name="Simpson G.G."/>
            <person name="Dolezel J."/>
            <person name="Hendre P.S."/>
            <person name="Van Deynze A."/>
            <person name="Kumar P.L."/>
            <person name="Obidiegwu J.E."/>
            <person name="Bhattacharjee R."/>
            <person name="Rokhsar D.S."/>
        </authorList>
    </citation>
    <scope>NUCLEOTIDE SEQUENCE [LARGE SCALE GENOMIC DNA]</scope>
    <source>
        <strain evidence="2">cv. TDa95/00328</strain>
    </source>
</reference>
<dbReference type="EC" id="1.14.19.62" evidence="1"/>
<evidence type="ECO:0000313" key="2">
    <source>
        <dbReference type="Proteomes" id="UP000827976"/>
    </source>
</evidence>
<comment type="caution">
    <text evidence="1">The sequence shown here is derived from an EMBL/GenBank/DDBJ whole genome shotgun (WGS) entry which is preliminary data.</text>
</comment>
<dbReference type="EMBL" id="CM037030">
    <property type="protein sequence ID" value="KAH7651914.1"/>
    <property type="molecule type" value="Genomic_DNA"/>
</dbReference>
<name>A0ACB7TV57_DIOAL</name>
<gene>
    <name evidence="1" type="ORF">IHE45_20G088000</name>
</gene>
<dbReference type="Proteomes" id="UP000827976">
    <property type="component" value="Chromosome 20"/>
</dbReference>
<protein>
    <submittedName>
        <fullName evidence="1">Secologanin synthase protein</fullName>
        <ecNumber evidence="1">1.14.19.62</ecNumber>
    </submittedName>
</protein>